<evidence type="ECO:0000313" key="2">
    <source>
        <dbReference type="WBParaSite" id="ES5_v2.g14445.t1"/>
    </source>
</evidence>
<reference evidence="2" key="1">
    <citation type="submission" date="2022-11" db="UniProtKB">
        <authorList>
            <consortium name="WormBaseParasite"/>
        </authorList>
    </citation>
    <scope>IDENTIFICATION</scope>
</reference>
<accession>A0AC34FBF5</accession>
<proteinExistence type="predicted"/>
<organism evidence="1 2">
    <name type="scientific">Panagrolaimus sp. ES5</name>
    <dbReference type="NCBI Taxonomy" id="591445"/>
    <lineage>
        <taxon>Eukaryota</taxon>
        <taxon>Metazoa</taxon>
        <taxon>Ecdysozoa</taxon>
        <taxon>Nematoda</taxon>
        <taxon>Chromadorea</taxon>
        <taxon>Rhabditida</taxon>
        <taxon>Tylenchina</taxon>
        <taxon>Panagrolaimomorpha</taxon>
        <taxon>Panagrolaimoidea</taxon>
        <taxon>Panagrolaimidae</taxon>
        <taxon>Panagrolaimus</taxon>
    </lineage>
</organism>
<name>A0AC34FBF5_9BILA</name>
<dbReference type="WBParaSite" id="ES5_v2.g14445.t1">
    <property type="protein sequence ID" value="ES5_v2.g14445.t1"/>
    <property type="gene ID" value="ES5_v2.g14445"/>
</dbReference>
<protein>
    <submittedName>
        <fullName evidence="2">BTB domain-containing protein</fullName>
    </submittedName>
</protein>
<evidence type="ECO:0000313" key="1">
    <source>
        <dbReference type="Proteomes" id="UP000887579"/>
    </source>
</evidence>
<dbReference type="Proteomes" id="UP000887579">
    <property type="component" value="Unplaced"/>
</dbReference>
<sequence length="283" mass="32959">MFAREWKETIERKYALPDFSYKIVQIAINLLYGKKAVKECIILTPLNICTYLTVAFEKKFNDLVEYCIDYLIIWSQCGTAVKGLLSLSNEIKLLYADKKFKDDELQHDIAVDVCEIKIKNVPEEIQRLIDYDVEGDFPLYCENDQYNIHKALLNYFSKTFFQRLVSGGQINKFSSKIVQIAIDILYGHKCERAFTEEEFFSLYKFADAYGLQALKEAIEESKVITPSNVCQYLTVADEKKCGKIFEYLMDYLVDCFRNNINVKGISSLPIKIKLLYAEKKFRN</sequence>